<dbReference type="CDD" id="cd02440">
    <property type="entry name" value="AdoMet_MTases"/>
    <property type="match status" value="1"/>
</dbReference>
<evidence type="ECO:0000313" key="3">
    <source>
        <dbReference type="EMBL" id="ENO17383.1"/>
    </source>
</evidence>
<dbReference type="GO" id="GO:0008168">
    <property type="term" value="F:methyltransferase activity"/>
    <property type="evidence" value="ECO:0007669"/>
    <property type="project" value="UniProtKB-KW"/>
</dbReference>
<sequence>MIVRAVPRGEERSKMLKRSFWDRYAGVYDLVTRPGNKELAEAAAWIAGFLRPRDRLLDAACGTGTFACLLAPAVEFVLACDYSEKMLEQARRKAARRGLRNVAFRVRDLRSLTLPREVFDAAVCANVLHLLDSPENAIAQLKMVVRPGGLIIVANYVHETGANSARMELISRFGFEFAQDWDAAALEEFLSEQGLRIIDKRLFDAWQPLEVVVCRADDDVV</sequence>
<dbReference type="HOGENOM" id="CLU_037990_15_1_11"/>
<proteinExistence type="predicted"/>
<evidence type="ECO:0000256" key="1">
    <source>
        <dbReference type="ARBA" id="ARBA00022679"/>
    </source>
</evidence>
<accession>N6X886</accession>
<comment type="caution">
    <text evidence="3">The sequence shown here is derived from an EMBL/GenBank/DDBJ whole genome shotgun (WGS) entry which is preliminary data.</text>
</comment>
<name>N6X886_9ACTO</name>
<dbReference type="STRING" id="888050.HMPREF9004_1925"/>
<dbReference type="eggNOG" id="COG2226">
    <property type="taxonomic scope" value="Bacteria"/>
</dbReference>
<dbReference type="EMBL" id="AQHZ01000029">
    <property type="protein sequence ID" value="ENO17383.1"/>
    <property type="molecule type" value="Genomic_DNA"/>
</dbReference>
<evidence type="ECO:0000313" key="4">
    <source>
        <dbReference type="Proteomes" id="UP000013015"/>
    </source>
</evidence>
<evidence type="ECO:0000259" key="2">
    <source>
        <dbReference type="Pfam" id="PF13649"/>
    </source>
</evidence>
<dbReference type="Pfam" id="PF13649">
    <property type="entry name" value="Methyltransf_25"/>
    <property type="match status" value="1"/>
</dbReference>
<feature type="domain" description="Methyltransferase" evidence="2">
    <location>
        <begin position="57"/>
        <end position="149"/>
    </location>
</feature>
<dbReference type="PANTHER" id="PTHR43861">
    <property type="entry name" value="TRANS-ACONITATE 2-METHYLTRANSFERASE-RELATED"/>
    <property type="match status" value="1"/>
</dbReference>
<keyword evidence="1 3" id="KW-0808">Transferase</keyword>
<dbReference type="PATRIC" id="fig|888050.3.peg.1844"/>
<dbReference type="AlphaFoldDB" id="N6X886"/>
<organism evidence="3 4">
    <name type="scientific">Schaalia cardiffensis F0333</name>
    <dbReference type="NCBI Taxonomy" id="888050"/>
    <lineage>
        <taxon>Bacteria</taxon>
        <taxon>Bacillati</taxon>
        <taxon>Actinomycetota</taxon>
        <taxon>Actinomycetes</taxon>
        <taxon>Actinomycetales</taxon>
        <taxon>Actinomycetaceae</taxon>
        <taxon>Schaalia</taxon>
    </lineage>
</organism>
<protein>
    <submittedName>
        <fullName evidence="3">Type 11 methyltransferase</fullName>
    </submittedName>
</protein>
<dbReference type="InterPro" id="IPR041698">
    <property type="entry name" value="Methyltransf_25"/>
</dbReference>
<dbReference type="InterPro" id="IPR029063">
    <property type="entry name" value="SAM-dependent_MTases_sf"/>
</dbReference>
<reference evidence="3 4" key="1">
    <citation type="submission" date="2013-03" db="EMBL/GenBank/DDBJ databases">
        <title>Reference genome for the Human Microbiome Project.</title>
        <authorList>
            <person name="Aqrawi P."/>
            <person name="Ayvaz T."/>
            <person name="Bess C."/>
            <person name="Blankenburg K."/>
            <person name="Coyle M."/>
            <person name="Deng J."/>
            <person name="Forbes L."/>
            <person name="Fowler G."/>
            <person name="Francisco L."/>
            <person name="Fu Q."/>
            <person name="Gibbs R."/>
            <person name="Gross S."/>
            <person name="Gubbala S."/>
            <person name="Hale W."/>
            <person name="Hemphill L."/>
            <person name="Highlander S."/>
            <person name="Hirani K."/>
            <person name="Jackson L."/>
            <person name="Jakkamsetti A."/>
            <person name="Javaid M."/>
            <person name="Jayaseelan J.C."/>
            <person name="Jiang H."/>
            <person name="Joshi V."/>
            <person name="Korchina V."/>
            <person name="Kovar C."/>
            <person name="Lara F."/>
            <person name="Lee S."/>
            <person name="Liu Y."/>
            <person name="Mata R."/>
            <person name="Mathew T."/>
            <person name="Munidasa M."/>
            <person name="Muzny D."/>
            <person name="Nazareth L."/>
            <person name="Ngo R."/>
            <person name="Nguyen L."/>
            <person name="Nguyen N."/>
            <person name="Okwuonu G."/>
            <person name="Ongeri F."/>
            <person name="Palculict T."/>
            <person name="Patil S."/>
            <person name="Petrosino J."/>
            <person name="Pham C."/>
            <person name="Pham P."/>
            <person name="Pu L.-L."/>
            <person name="Qin X."/>
            <person name="Qu J."/>
            <person name="Reid J."/>
            <person name="Ross M."/>
            <person name="Ruth R."/>
            <person name="Saada N."/>
            <person name="San Lucas F."/>
            <person name="Santibanez J."/>
            <person name="Shang Y."/>
            <person name="Simmons D."/>
            <person name="Song X.-Z."/>
            <person name="Tang L.-Y."/>
            <person name="Thornton R."/>
            <person name="Warren J."/>
            <person name="Weissenberger G."/>
            <person name="Wilczek-Boney K."/>
            <person name="Worley K."/>
            <person name="Youmans B."/>
            <person name="Zhang J."/>
            <person name="Zhang L."/>
            <person name="Zhao Z."/>
            <person name="Zhou C."/>
            <person name="Zhu D."/>
            <person name="Zhu Y."/>
        </authorList>
    </citation>
    <scope>NUCLEOTIDE SEQUENCE [LARGE SCALE GENOMIC DNA]</scope>
    <source>
        <strain evidence="3 4">F0333</strain>
    </source>
</reference>
<gene>
    <name evidence="3" type="ORF">HMPREF9004_1925</name>
</gene>
<dbReference type="SUPFAM" id="SSF53335">
    <property type="entry name" value="S-adenosyl-L-methionine-dependent methyltransferases"/>
    <property type="match status" value="1"/>
</dbReference>
<dbReference type="Proteomes" id="UP000013015">
    <property type="component" value="Unassembled WGS sequence"/>
</dbReference>
<keyword evidence="4" id="KW-1185">Reference proteome</keyword>
<dbReference type="GO" id="GO:0032259">
    <property type="term" value="P:methylation"/>
    <property type="evidence" value="ECO:0007669"/>
    <property type="project" value="UniProtKB-KW"/>
</dbReference>
<keyword evidence="3" id="KW-0489">Methyltransferase</keyword>
<dbReference type="Gene3D" id="3.40.50.150">
    <property type="entry name" value="Vaccinia Virus protein VP39"/>
    <property type="match status" value="1"/>
</dbReference>